<evidence type="ECO:0000256" key="7">
    <source>
        <dbReference type="ARBA" id="ARBA00022786"/>
    </source>
</evidence>
<keyword evidence="5" id="KW-0677">Repeat</keyword>
<organism evidence="12 13">
    <name type="scientific">Sphaerosporella brunnea</name>
    <dbReference type="NCBI Taxonomy" id="1250544"/>
    <lineage>
        <taxon>Eukaryota</taxon>
        <taxon>Fungi</taxon>
        <taxon>Dikarya</taxon>
        <taxon>Ascomycota</taxon>
        <taxon>Pezizomycotina</taxon>
        <taxon>Pezizomycetes</taxon>
        <taxon>Pezizales</taxon>
        <taxon>Pyronemataceae</taxon>
        <taxon>Sphaerosporella</taxon>
    </lineage>
</organism>
<evidence type="ECO:0000313" key="13">
    <source>
        <dbReference type="Proteomes" id="UP000326924"/>
    </source>
</evidence>
<dbReference type="InParanoid" id="A0A5J5ENE4"/>
<dbReference type="CDD" id="cd20335">
    <property type="entry name" value="BRcat_RBR"/>
    <property type="match status" value="1"/>
</dbReference>
<keyword evidence="6 9" id="KW-0863">Zinc-finger</keyword>
<evidence type="ECO:0000256" key="5">
    <source>
        <dbReference type="ARBA" id="ARBA00022737"/>
    </source>
</evidence>
<keyword evidence="8" id="KW-0862">Zinc</keyword>
<dbReference type="SMART" id="SM00647">
    <property type="entry name" value="IBR"/>
    <property type="match status" value="1"/>
</dbReference>
<dbReference type="InterPro" id="IPR013083">
    <property type="entry name" value="Znf_RING/FYVE/PHD"/>
</dbReference>
<dbReference type="PROSITE" id="PS51873">
    <property type="entry name" value="TRIAD"/>
    <property type="match status" value="1"/>
</dbReference>
<proteinExistence type="predicted"/>
<evidence type="ECO:0000256" key="1">
    <source>
        <dbReference type="ARBA" id="ARBA00001798"/>
    </source>
</evidence>
<dbReference type="Proteomes" id="UP000326924">
    <property type="component" value="Unassembled WGS sequence"/>
</dbReference>
<dbReference type="InterPro" id="IPR002867">
    <property type="entry name" value="IBR_dom"/>
</dbReference>
<comment type="caution">
    <text evidence="12">The sequence shown here is derived from an EMBL/GenBank/DDBJ whole genome shotgun (WGS) entry which is preliminary data.</text>
</comment>
<sequence length="197" mass="22444">MTSSNADAGHRVECVTCMDDEIPSKEAAKLACGHWFCNECLKRLFLLSLTDPAHMPPKCCTSEHIPLKHVENLLRYQEKKTWNKKYLEYTTANRIYCPTTDCGEWIPPKDIQNNIGQCQRCKTTVCAMCNGPAHGNGECPPDPETLQFIQTAEKHKYQRCYSCRAMVELERGCNHMTCHCTAQFCYVCGSKWKSCDC</sequence>
<evidence type="ECO:0000256" key="8">
    <source>
        <dbReference type="ARBA" id="ARBA00022833"/>
    </source>
</evidence>
<dbReference type="PANTHER" id="PTHR11685">
    <property type="entry name" value="RBR FAMILY RING FINGER AND IBR DOMAIN-CONTAINING"/>
    <property type="match status" value="1"/>
</dbReference>
<gene>
    <name evidence="12" type="ORF">FN846DRAFT_782604</name>
</gene>
<dbReference type="OrthoDB" id="9977870at2759"/>
<dbReference type="Pfam" id="PF01485">
    <property type="entry name" value="IBR"/>
    <property type="match status" value="2"/>
</dbReference>
<evidence type="ECO:0000256" key="2">
    <source>
        <dbReference type="ARBA" id="ARBA00012251"/>
    </source>
</evidence>
<keyword evidence="7" id="KW-0833">Ubl conjugation pathway</keyword>
<feature type="domain" description="RING-type" evidence="10">
    <location>
        <begin position="14"/>
        <end position="59"/>
    </location>
</feature>
<keyword evidence="13" id="KW-1185">Reference proteome</keyword>
<dbReference type="EC" id="2.3.2.31" evidence="2"/>
<evidence type="ECO:0000256" key="3">
    <source>
        <dbReference type="ARBA" id="ARBA00022679"/>
    </source>
</evidence>
<protein>
    <recommendedName>
        <fullName evidence="2">RBR-type E3 ubiquitin transferase</fullName>
        <ecNumber evidence="2">2.3.2.31</ecNumber>
    </recommendedName>
</protein>
<dbReference type="AlphaFoldDB" id="A0A5J5ENE4"/>
<dbReference type="InterPro" id="IPR017907">
    <property type="entry name" value="Znf_RING_CS"/>
</dbReference>
<evidence type="ECO:0000256" key="4">
    <source>
        <dbReference type="ARBA" id="ARBA00022723"/>
    </source>
</evidence>
<feature type="domain" description="RING-type" evidence="11">
    <location>
        <begin position="10"/>
        <end position="197"/>
    </location>
</feature>
<accession>A0A5J5ENE4</accession>
<evidence type="ECO:0000259" key="11">
    <source>
        <dbReference type="PROSITE" id="PS51873"/>
    </source>
</evidence>
<dbReference type="Gene3D" id="1.20.120.1750">
    <property type="match status" value="1"/>
</dbReference>
<dbReference type="GO" id="GO:0008270">
    <property type="term" value="F:zinc ion binding"/>
    <property type="evidence" value="ECO:0007669"/>
    <property type="project" value="UniProtKB-KW"/>
</dbReference>
<keyword evidence="4" id="KW-0479">Metal-binding</keyword>
<feature type="non-terminal residue" evidence="12">
    <location>
        <position position="197"/>
    </location>
</feature>
<evidence type="ECO:0000313" key="12">
    <source>
        <dbReference type="EMBL" id="KAA8898959.1"/>
    </source>
</evidence>
<dbReference type="InterPro" id="IPR031127">
    <property type="entry name" value="E3_UB_ligase_RBR"/>
</dbReference>
<dbReference type="Gene3D" id="3.30.40.10">
    <property type="entry name" value="Zinc/RING finger domain, C3HC4 (zinc finger)"/>
    <property type="match status" value="1"/>
</dbReference>
<dbReference type="InterPro" id="IPR001841">
    <property type="entry name" value="Znf_RING"/>
</dbReference>
<comment type="catalytic activity">
    <reaction evidence="1">
        <text>[E2 ubiquitin-conjugating enzyme]-S-ubiquitinyl-L-cysteine + [acceptor protein]-L-lysine = [E2 ubiquitin-conjugating enzyme]-L-cysteine + [acceptor protein]-N(6)-ubiquitinyl-L-lysine.</text>
        <dbReference type="EC" id="2.3.2.31"/>
    </reaction>
</comment>
<dbReference type="InterPro" id="IPR044066">
    <property type="entry name" value="TRIAD_supradom"/>
</dbReference>
<dbReference type="PROSITE" id="PS00518">
    <property type="entry name" value="ZF_RING_1"/>
    <property type="match status" value="1"/>
</dbReference>
<evidence type="ECO:0000259" key="10">
    <source>
        <dbReference type="PROSITE" id="PS50089"/>
    </source>
</evidence>
<evidence type="ECO:0000256" key="9">
    <source>
        <dbReference type="PROSITE-ProRule" id="PRU00175"/>
    </source>
</evidence>
<dbReference type="SUPFAM" id="SSF57850">
    <property type="entry name" value="RING/U-box"/>
    <property type="match status" value="3"/>
</dbReference>
<dbReference type="PROSITE" id="PS50089">
    <property type="entry name" value="ZF_RING_2"/>
    <property type="match status" value="1"/>
</dbReference>
<name>A0A5J5ENE4_9PEZI</name>
<keyword evidence="3" id="KW-0808">Transferase</keyword>
<dbReference type="EMBL" id="VXIS01000175">
    <property type="protein sequence ID" value="KAA8898959.1"/>
    <property type="molecule type" value="Genomic_DNA"/>
</dbReference>
<dbReference type="GO" id="GO:0061630">
    <property type="term" value="F:ubiquitin protein ligase activity"/>
    <property type="evidence" value="ECO:0007669"/>
    <property type="project" value="UniProtKB-EC"/>
</dbReference>
<dbReference type="CDD" id="cd22584">
    <property type="entry name" value="Rcat_RBR_unk"/>
    <property type="match status" value="1"/>
</dbReference>
<evidence type="ECO:0000256" key="6">
    <source>
        <dbReference type="ARBA" id="ARBA00022771"/>
    </source>
</evidence>
<dbReference type="GO" id="GO:0016567">
    <property type="term" value="P:protein ubiquitination"/>
    <property type="evidence" value="ECO:0007669"/>
    <property type="project" value="InterPro"/>
</dbReference>
<reference evidence="12 13" key="1">
    <citation type="submission" date="2019-09" db="EMBL/GenBank/DDBJ databases">
        <title>Draft genome of the ectomycorrhizal ascomycete Sphaerosporella brunnea.</title>
        <authorList>
            <consortium name="DOE Joint Genome Institute"/>
            <person name="Benucci G.M."/>
            <person name="Marozzi G."/>
            <person name="Antonielli L."/>
            <person name="Sanchez S."/>
            <person name="Marco P."/>
            <person name="Wang X."/>
            <person name="Falini L.B."/>
            <person name="Barry K."/>
            <person name="Haridas S."/>
            <person name="Lipzen A."/>
            <person name="Labutti K."/>
            <person name="Grigoriev I.V."/>
            <person name="Murat C."/>
            <person name="Martin F."/>
            <person name="Albertini E."/>
            <person name="Donnini D."/>
            <person name="Bonito G."/>
        </authorList>
    </citation>
    <scope>NUCLEOTIDE SEQUENCE [LARGE SCALE GENOMIC DNA]</scope>
    <source>
        <strain evidence="12 13">Sb_GMNB300</strain>
    </source>
</reference>